<accession>A0A2C6MHS3</accession>
<reference evidence="2 3" key="1">
    <citation type="submission" date="2013-09" db="EMBL/GenBank/DDBJ databases">
        <title>Biodegradation of hydrocarbons in the deep terrestrial subsurface : characterization of a microbial consortium composed of two Desulfotomaculum species originating from a deep geological formation.</title>
        <authorList>
            <person name="Aullo T."/>
            <person name="Berlendis S."/>
            <person name="Lascourreges J.-F."/>
            <person name="Dessort D."/>
            <person name="Saint-Laurent S."/>
            <person name="Schraauwers B."/>
            <person name="Mas J."/>
            <person name="Magot M."/>
            <person name="Ranchou-Peyruse A."/>
        </authorList>
    </citation>
    <scope>NUCLEOTIDE SEQUENCE [LARGE SCALE GENOMIC DNA]</scope>
    <source>
        <strain evidence="2 3">Bs107</strain>
    </source>
</reference>
<dbReference type="RefSeq" id="WP_180260964.1">
    <property type="nucleotide sequence ID" value="NZ_AWQQ01000024.1"/>
</dbReference>
<dbReference type="Pfam" id="PF13439">
    <property type="entry name" value="Glyco_transf_4"/>
    <property type="match status" value="1"/>
</dbReference>
<dbReference type="GO" id="GO:0016758">
    <property type="term" value="F:hexosyltransferase activity"/>
    <property type="evidence" value="ECO:0007669"/>
    <property type="project" value="TreeGrafter"/>
</dbReference>
<dbReference type="AlphaFoldDB" id="A0A2C6MHS3"/>
<comment type="caution">
    <text evidence="2">The sequence shown here is derived from an EMBL/GenBank/DDBJ whole genome shotgun (WGS) entry which is preliminary data.</text>
</comment>
<feature type="domain" description="Glycosyltransferase subfamily 4-like N-terminal" evidence="1">
    <location>
        <begin position="14"/>
        <end position="176"/>
    </location>
</feature>
<dbReference type="EMBL" id="AWQQ01000024">
    <property type="protein sequence ID" value="PHJ39324.1"/>
    <property type="molecule type" value="Genomic_DNA"/>
</dbReference>
<organism evidence="2 3">
    <name type="scientific">Desulforamulus profundi</name>
    <dbReference type="NCBI Taxonomy" id="1383067"/>
    <lineage>
        <taxon>Bacteria</taxon>
        <taxon>Bacillati</taxon>
        <taxon>Bacillota</taxon>
        <taxon>Clostridia</taxon>
        <taxon>Eubacteriales</taxon>
        <taxon>Peptococcaceae</taxon>
        <taxon>Desulforamulus</taxon>
    </lineage>
</organism>
<proteinExistence type="predicted"/>
<evidence type="ECO:0000259" key="1">
    <source>
        <dbReference type="Pfam" id="PF13439"/>
    </source>
</evidence>
<dbReference type="SUPFAM" id="SSF53756">
    <property type="entry name" value="UDP-Glycosyltransferase/glycogen phosphorylase"/>
    <property type="match status" value="1"/>
</dbReference>
<gene>
    <name evidence="2" type="ORF">P378_04130</name>
</gene>
<dbReference type="Proteomes" id="UP000222564">
    <property type="component" value="Unassembled WGS sequence"/>
</dbReference>
<dbReference type="InterPro" id="IPR050194">
    <property type="entry name" value="Glycosyltransferase_grp1"/>
</dbReference>
<sequence>MKVAIFTDTFIPQVNGVARTIGRLADALTKQEIPCMVLAPDTGLAGDHGYPVYFAPGLDLPLYRECKIALPSYSEICNQLEFFKPDIVHLATEFSMGLIGLKYASSAGIPVVSSYTINFPQYLSYYKLGLFSTWAWKYLRWFHSQCHKNYCPSRSTLQLLEKKGIQNLAIWGRGIHHHNGVTTVNGYLYVLTYRNLRPVHNWISVKPPKAKPLQD</sequence>
<dbReference type="PANTHER" id="PTHR45947:SF3">
    <property type="entry name" value="SULFOQUINOVOSYL TRANSFERASE SQD2"/>
    <property type="match status" value="1"/>
</dbReference>
<dbReference type="Gene3D" id="3.40.50.2000">
    <property type="entry name" value="Glycogen Phosphorylase B"/>
    <property type="match status" value="1"/>
</dbReference>
<evidence type="ECO:0000313" key="2">
    <source>
        <dbReference type="EMBL" id="PHJ39324.1"/>
    </source>
</evidence>
<protein>
    <submittedName>
        <fullName evidence="2">Glycosyl transferase</fullName>
    </submittedName>
</protein>
<name>A0A2C6MHS3_9FIRM</name>
<dbReference type="InterPro" id="IPR028098">
    <property type="entry name" value="Glyco_trans_4-like_N"/>
</dbReference>
<dbReference type="PANTHER" id="PTHR45947">
    <property type="entry name" value="SULFOQUINOVOSYL TRANSFERASE SQD2"/>
    <property type="match status" value="1"/>
</dbReference>
<keyword evidence="2" id="KW-0808">Transferase</keyword>
<keyword evidence="3" id="KW-1185">Reference proteome</keyword>
<evidence type="ECO:0000313" key="3">
    <source>
        <dbReference type="Proteomes" id="UP000222564"/>
    </source>
</evidence>